<evidence type="ECO:0000259" key="3">
    <source>
        <dbReference type="PROSITE" id="PS51371"/>
    </source>
</evidence>
<gene>
    <name evidence="4" type="ORF">NIES806_31970</name>
</gene>
<name>A0A1Z4V6L1_9CYAN</name>
<keyword evidence="4" id="KW-0808">Transferase</keyword>
<dbReference type="InterPro" id="IPR046342">
    <property type="entry name" value="CBS_dom_sf"/>
</dbReference>
<dbReference type="InterPro" id="IPR051257">
    <property type="entry name" value="Diverse_CBS-Domain"/>
</dbReference>
<organism evidence="4 5">
    <name type="scientific">Dolichospermum compactum NIES-806</name>
    <dbReference type="NCBI Taxonomy" id="1973481"/>
    <lineage>
        <taxon>Bacteria</taxon>
        <taxon>Bacillati</taxon>
        <taxon>Cyanobacteriota</taxon>
        <taxon>Cyanophyceae</taxon>
        <taxon>Nostocales</taxon>
        <taxon>Aphanizomenonaceae</taxon>
        <taxon>Dolichospermum</taxon>
        <taxon>Dolichospermum compactum</taxon>
    </lineage>
</organism>
<dbReference type="GO" id="GO:0016301">
    <property type="term" value="F:kinase activity"/>
    <property type="evidence" value="ECO:0007669"/>
    <property type="project" value="UniProtKB-KW"/>
</dbReference>
<dbReference type="KEGG" id="dcm:NIES806_31970"/>
<dbReference type="Proteomes" id="UP000218702">
    <property type="component" value="Chromosome"/>
</dbReference>
<dbReference type="PANTHER" id="PTHR43080:SF2">
    <property type="entry name" value="CBS DOMAIN-CONTAINING PROTEIN"/>
    <property type="match status" value="1"/>
</dbReference>
<dbReference type="InterPro" id="IPR000644">
    <property type="entry name" value="CBS_dom"/>
</dbReference>
<dbReference type="PANTHER" id="PTHR43080">
    <property type="entry name" value="CBS DOMAIN-CONTAINING PROTEIN CBSX3, MITOCHONDRIAL"/>
    <property type="match status" value="1"/>
</dbReference>
<dbReference type="RefSeq" id="WP_096668766.1">
    <property type="nucleotide sequence ID" value="NZ_AP018316.1"/>
</dbReference>
<dbReference type="EMBL" id="AP018316">
    <property type="protein sequence ID" value="BAZ86979.1"/>
    <property type="molecule type" value="Genomic_DNA"/>
</dbReference>
<sequence>MVNEVMTTKVICAVADVSVLAIAFLMAENRVSSVIIVETQASKQVHLGIITERDIVQFQALNLNVATCLAADVMSTPVFCVHGNESLWAVQSDRQSQISKRPIFVV</sequence>
<accession>A0A1Z4V6L1</accession>
<evidence type="ECO:0000256" key="2">
    <source>
        <dbReference type="PROSITE-ProRule" id="PRU00703"/>
    </source>
</evidence>
<keyword evidence="1 2" id="KW-0129">CBS domain</keyword>
<protein>
    <submittedName>
        <fullName evidence="4">Multi-sensor hybrid histidine kinase</fullName>
    </submittedName>
</protein>
<dbReference type="OrthoDB" id="415806at2"/>
<dbReference type="SMART" id="SM00116">
    <property type="entry name" value="CBS"/>
    <property type="match status" value="1"/>
</dbReference>
<keyword evidence="4" id="KW-0418">Kinase</keyword>
<dbReference type="Pfam" id="PF00571">
    <property type="entry name" value="CBS"/>
    <property type="match status" value="1"/>
</dbReference>
<proteinExistence type="predicted"/>
<feature type="domain" description="CBS" evidence="3">
    <location>
        <begin position="6"/>
        <end position="67"/>
    </location>
</feature>
<dbReference type="Gene3D" id="3.10.580.10">
    <property type="entry name" value="CBS-domain"/>
    <property type="match status" value="1"/>
</dbReference>
<keyword evidence="5" id="KW-1185">Reference proteome</keyword>
<dbReference type="AlphaFoldDB" id="A0A1Z4V6L1"/>
<evidence type="ECO:0000256" key="1">
    <source>
        <dbReference type="ARBA" id="ARBA00023122"/>
    </source>
</evidence>
<evidence type="ECO:0000313" key="4">
    <source>
        <dbReference type="EMBL" id="BAZ86979.1"/>
    </source>
</evidence>
<evidence type="ECO:0000313" key="5">
    <source>
        <dbReference type="Proteomes" id="UP000218702"/>
    </source>
</evidence>
<reference evidence="4 5" key="1">
    <citation type="submission" date="2017-06" db="EMBL/GenBank/DDBJ databases">
        <title>Genome sequencing of cyanobaciteial culture collection at National Institute for Environmental Studies (NIES).</title>
        <authorList>
            <person name="Hirose Y."/>
            <person name="Shimura Y."/>
            <person name="Fujisawa T."/>
            <person name="Nakamura Y."/>
            <person name="Kawachi M."/>
        </authorList>
    </citation>
    <scope>NUCLEOTIDE SEQUENCE [LARGE SCALE GENOMIC DNA]</scope>
    <source>
        <strain evidence="4 5">NIES-806</strain>
    </source>
</reference>
<dbReference type="PROSITE" id="PS51371">
    <property type="entry name" value="CBS"/>
    <property type="match status" value="1"/>
</dbReference>
<dbReference type="SUPFAM" id="SSF54631">
    <property type="entry name" value="CBS-domain pair"/>
    <property type="match status" value="1"/>
</dbReference>